<sequence length="50" mass="6167">MDDIFSRRYFKFEDIESVGFEAVFSDQEIEEDYFENWKMKKIDNGNPFRC</sequence>
<dbReference type="Proteomes" id="UP001439008">
    <property type="component" value="Unassembled WGS sequence"/>
</dbReference>
<name>A0ABV2AM69_9EUKA</name>
<protein>
    <submittedName>
        <fullName evidence="1">Uncharacterized protein</fullName>
    </submittedName>
</protein>
<proteinExistence type="predicted"/>
<comment type="caution">
    <text evidence="1">The sequence shown here is derived from an EMBL/GenBank/DDBJ whole genome shotgun (WGS) entry which is preliminary data.</text>
</comment>
<organism evidence="1 2">
    <name type="scientific">Bonamia ostreae</name>
    <dbReference type="NCBI Taxonomy" id="126728"/>
    <lineage>
        <taxon>Eukaryota</taxon>
        <taxon>Sar</taxon>
        <taxon>Rhizaria</taxon>
        <taxon>Endomyxa</taxon>
        <taxon>Ascetosporea</taxon>
        <taxon>Haplosporida</taxon>
        <taxon>Bonamia</taxon>
    </lineage>
</organism>
<dbReference type="EMBL" id="JBDODL010000846">
    <property type="protein sequence ID" value="MES1920755.1"/>
    <property type="molecule type" value="Genomic_DNA"/>
</dbReference>
<keyword evidence="2" id="KW-1185">Reference proteome</keyword>
<reference evidence="1 2" key="1">
    <citation type="journal article" date="2024" name="BMC Biol.">
        <title>Comparative genomics of Ascetosporea gives new insight into the evolutionary basis for animal parasitism in Rhizaria.</title>
        <authorList>
            <person name="Hiltunen Thoren M."/>
            <person name="Onut-Brannstrom I."/>
            <person name="Alfjorden A."/>
            <person name="Peckova H."/>
            <person name="Swords F."/>
            <person name="Hooper C."/>
            <person name="Holzer A.S."/>
            <person name="Bass D."/>
            <person name="Burki F."/>
        </authorList>
    </citation>
    <scope>NUCLEOTIDE SEQUENCE [LARGE SCALE GENOMIC DNA]</scope>
    <source>
        <strain evidence="1">20-A016</strain>
    </source>
</reference>
<evidence type="ECO:0000313" key="2">
    <source>
        <dbReference type="Proteomes" id="UP001439008"/>
    </source>
</evidence>
<gene>
    <name evidence="1" type="ORF">MHBO_002393</name>
</gene>
<accession>A0ABV2AM69</accession>
<evidence type="ECO:0000313" key="1">
    <source>
        <dbReference type="EMBL" id="MES1920755.1"/>
    </source>
</evidence>